<dbReference type="InterPro" id="IPR024524">
    <property type="entry name" value="DUF3800"/>
</dbReference>
<accession>A0A238LKQ9</accession>
<dbReference type="EMBL" id="FXZK01000021">
    <property type="protein sequence ID" value="SMY10222.1"/>
    <property type="molecule type" value="Genomic_DNA"/>
</dbReference>
<protein>
    <recommendedName>
        <fullName evidence="3">DUF3800 domain-containing protein</fullName>
    </recommendedName>
</protein>
<dbReference type="Proteomes" id="UP000201613">
    <property type="component" value="Unassembled WGS sequence"/>
</dbReference>
<dbReference type="RefSeq" id="WP_093994373.1">
    <property type="nucleotide sequence ID" value="NZ_FXZK01000021.1"/>
</dbReference>
<dbReference type="Pfam" id="PF12686">
    <property type="entry name" value="DUF3800"/>
    <property type="match status" value="1"/>
</dbReference>
<organism evidence="1 2">
    <name type="scientific">Flavimaricola marinus</name>
    <dbReference type="NCBI Taxonomy" id="1819565"/>
    <lineage>
        <taxon>Bacteria</taxon>
        <taxon>Pseudomonadati</taxon>
        <taxon>Pseudomonadota</taxon>
        <taxon>Alphaproteobacteria</taxon>
        <taxon>Rhodobacterales</taxon>
        <taxon>Paracoccaceae</taxon>
        <taxon>Flavimaricola</taxon>
    </lineage>
</organism>
<keyword evidence="2" id="KW-1185">Reference proteome</keyword>
<evidence type="ECO:0008006" key="3">
    <source>
        <dbReference type="Google" id="ProtNLM"/>
    </source>
</evidence>
<proteinExistence type="predicted"/>
<sequence length="279" mass="31606">MTDQKIKPAILNLYLDDSGTRHPSRKPGKKPAHGYDWFALGGVLVREEDEEEARRLHAAFVEKWGVTAPLHSSEIRSQNEGFLWLRGKSKDEQGAFYEDLYGLMRDAPVIGIACVIDRPGYNARYAAQYLENRWMLCKTAFSVVVERAAKFAIGQGQRLRVMPEKCNKTEDAALKAYYAELRTDGLPFDTKNSGKYAPLTTEQLKTTLYDLRFKAKSSPMAQLADLYLWPVCMGGYNSGNRPYRRLRDDGKLIECILDDADHATLATKYSCFEGVDRKA</sequence>
<dbReference type="OrthoDB" id="507950at2"/>
<gene>
    <name evidence="1" type="ORF">LOM8899_04397</name>
</gene>
<evidence type="ECO:0000313" key="2">
    <source>
        <dbReference type="Proteomes" id="UP000201613"/>
    </source>
</evidence>
<name>A0A238LKQ9_9RHOB</name>
<evidence type="ECO:0000313" key="1">
    <source>
        <dbReference type="EMBL" id="SMY10222.1"/>
    </source>
</evidence>
<reference evidence="1 2" key="1">
    <citation type="submission" date="2017-05" db="EMBL/GenBank/DDBJ databases">
        <authorList>
            <person name="Song R."/>
            <person name="Chenine A.L."/>
            <person name="Ruprecht R.M."/>
        </authorList>
    </citation>
    <scope>NUCLEOTIDE SEQUENCE [LARGE SCALE GENOMIC DNA]</scope>
    <source>
        <strain evidence="1 2">CECT 8899</strain>
    </source>
</reference>
<dbReference type="AlphaFoldDB" id="A0A238LKQ9"/>